<name>A0AAU7CMV5_9BACT</name>
<dbReference type="RefSeq" id="WP_406699201.1">
    <property type="nucleotide sequence ID" value="NZ_CP155447.1"/>
</dbReference>
<dbReference type="SUPFAM" id="SSF52799">
    <property type="entry name" value="(Phosphotyrosine protein) phosphatases II"/>
    <property type="match status" value="1"/>
</dbReference>
<sequence>MIRGILRIHPLLAILLVGLGSDAPRGGAPHDGSKGRTAGTMPPLAQRVDVPGIENHFRLGPELYSGAQPEGRQGFESLKRLGVKTILSVDGARPDVEQARRLGLRYVHLPVGYDGITQEQVVRLVKTAQKLPGPLFVHCHHGKHRGPTAAALCVMATEGWDRGHARAWLEQAGTDPKYKGLYATVDQFVTPSPQELEQVGREDLPEHAEVPGLVEAMVRIDECWDRLTAAQKSGFHSPPGQPELDPVHESTLLAEHFREAARHKETKERGAEFARLMTAADRDAAHLEVVIQGVLATPSASNKQEADASLIRIQRRCAECHTRFRDQQSGR</sequence>
<evidence type="ECO:0000313" key="1">
    <source>
        <dbReference type="EMBL" id="XBH06350.1"/>
    </source>
</evidence>
<accession>A0AAU7CMV5</accession>
<proteinExistence type="predicted"/>
<protein>
    <submittedName>
        <fullName evidence="1">Uncharacterized protein</fullName>
    </submittedName>
</protein>
<dbReference type="AlphaFoldDB" id="A0AAU7CMV5"/>
<reference evidence="1" key="1">
    <citation type="submission" date="2024-05" db="EMBL/GenBank/DDBJ databases">
        <title>Planctomycetes of the genus Singulisphaera possess chitinolytic capabilities.</title>
        <authorList>
            <person name="Ivanova A."/>
        </authorList>
    </citation>
    <scope>NUCLEOTIDE SEQUENCE</scope>
    <source>
        <strain evidence="1">Ch08T</strain>
    </source>
</reference>
<dbReference type="InterPro" id="IPR029021">
    <property type="entry name" value="Prot-tyrosine_phosphatase-like"/>
</dbReference>
<organism evidence="1">
    <name type="scientific">Singulisphaera sp. Ch08</name>
    <dbReference type="NCBI Taxonomy" id="3120278"/>
    <lineage>
        <taxon>Bacteria</taxon>
        <taxon>Pseudomonadati</taxon>
        <taxon>Planctomycetota</taxon>
        <taxon>Planctomycetia</taxon>
        <taxon>Isosphaerales</taxon>
        <taxon>Isosphaeraceae</taxon>
        <taxon>Singulisphaera</taxon>
    </lineage>
</organism>
<gene>
    <name evidence="1" type="ORF">V5E97_10025</name>
</gene>
<dbReference type="EMBL" id="CP155447">
    <property type="protein sequence ID" value="XBH06350.1"/>
    <property type="molecule type" value="Genomic_DNA"/>
</dbReference>
<dbReference type="Gene3D" id="3.90.190.10">
    <property type="entry name" value="Protein tyrosine phosphatase superfamily"/>
    <property type="match status" value="1"/>
</dbReference>